<dbReference type="AlphaFoldDB" id="A0AAP0NM83"/>
<comment type="caution">
    <text evidence="2">The sequence shown here is derived from an EMBL/GenBank/DDBJ whole genome shotgun (WGS) entry which is preliminary data.</text>
</comment>
<sequence>MFICIPIYVARMLPWHILMGGDRWCVLCLEVSEEPKLSRRSPTSVAGEPGPTTRATAVSAAAAVWRARLRLARRAGVSNGRGRGAGEAKRGDRRHRRHDGGNASDDGAAAGRIGGGEPNATRRNAEELTGGGGAGDRLATAWSRRDERRGGALSTTVGCAISTKSRRRDESVLARTYGGDIEDVYGFAIAELACSGAYTSTLEVPRACLAGRSLELARFEIGGV</sequence>
<keyword evidence="3" id="KW-1185">Reference proteome</keyword>
<evidence type="ECO:0000313" key="3">
    <source>
        <dbReference type="Proteomes" id="UP001419268"/>
    </source>
</evidence>
<gene>
    <name evidence="2" type="ORF">Scep_019532</name>
</gene>
<dbReference type="Proteomes" id="UP001419268">
    <property type="component" value="Unassembled WGS sequence"/>
</dbReference>
<feature type="region of interest" description="Disordered" evidence="1">
    <location>
        <begin position="76"/>
        <end position="149"/>
    </location>
</feature>
<evidence type="ECO:0000256" key="1">
    <source>
        <dbReference type="SAM" id="MobiDB-lite"/>
    </source>
</evidence>
<proteinExistence type="predicted"/>
<organism evidence="2 3">
    <name type="scientific">Stephania cephalantha</name>
    <dbReference type="NCBI Taxonomy" id="152367"/>
    <lineage>
        <taxon>Eukaryota</taxon>
        <taxon>Viridiplantae</taxon>
        <taxon>Streptophyta</taxon>
        <taxon>Embryophyta</taxon>
        <taxon>Tracheophyta</taxon>
        <taxon>Spermatophyta</taxon>
        <taxon>Magnoliopsida</taxon>
        <taxon>Ranunculales</taxon>
        <taxon>Menispermaceae</taxon>
        <taxon>Menispermoideae</taxon>
        <taxon>Cissampelideae</taxon>
        <taxon>Stephania</taxon>
    </lineage>
</organism>
<protein>
    <submittedName>
        <fullName evidence="2">Uncharacterized protein</fullName>
    </submittedName>
</protein>
<name>A0AAP0NM83_9MAGN</name>
<evidence type="ECO:0000313" key="2">
    <source>
        <dbReference type="EMBL" id="KAK9112013.1"/>
    </source>
</evidence>
<accession>A0AAP0NM83</accession>
<reference evidence="2 3" key="1">
    <citation type="submission" date="2024-01" db="EMBL/GenBank/DDBJ databases">
        <title>Genome assemblies of Stephania.</title>
        <authorList>
            <person name="Yang L."/>
        </authorList>
    </citation>
    <scope>NUCLEOTIDE SEQUENCE [LARGE SCALE GENOMIC DNA]</scope>
    <source>
        <strain evidence="2">JXDWG</strain>
        <tissue evidence="2">Leaf</tissue>
    </source>
</reference>
<feature type="compositionally biased region" description="Low complexity" evidence="1">
    <location>
        <begin position="101"/>
        <end position="111"/>
    </location>
</feature>
<dbReference type="EMBL" id="JBBNAG010000008">
    <property type="protein sequence ID" value="KAK9112013.1"/>
    <property type="molecule type" value="Genomic_DNA"/>
</dbReference>